<reference evidence="3" key="1">
    <citation type="submission" date="2020-11" db="EMBL/GenBank/DDBJ databases">
        <authorList>
            <consortium name="DOE Joint Genome Institute"/>
            <person name="Ahrendt S."/>
            <person name="Riley R."/>
            <person name="Andreopoulos W."/>
            <person name="Labutti K."/>
            <person name="Pangilinan J."/>
            <person name="Ruiz-Duenas F.J."/>
            <person name="Barrasa J.M."/>
            <person name="Sanchez-Garcia M."/>
            <person name="Camarero S."/>
            <person name="Miyauchi S."/>
            <person name="Serrano A."/>
            <person name="Linde D."/>
            <person name="Babiker R."/>
            <person name="Drula E."/>
            <person name="Ayuso-Fernandez I."/>
            <person name="Pacheco R."/>
            <person name="Padilla G."/>
            <person name="Ferreira P."/>
            <person name="Barriuso J."/>
            <person name="Kellner H."/>
            <person name="Castanera R."/>
            <person name="Alfaro M."/>
            <person name="Ramirez L."/>
            <person name="Pisabarro A.G."/>
            <person name="Kuo A."/>
            <person name="Tritt A."/>
            <person name="Lipzen A."/>
            <person name="He G."/>
            <person name="Yan M."/>
            <person name="Ng V."/>
            <person name="Cullen D."/>
            <person name="Martin F."/>
            <person name="Rosso M.-N."/>
            <person name="Henrissat B."/>
            <person name="Hibbett D."/>
            <person name="Martinez A.T."/>
            <person name="Grigoriev I.V."/>
        </authorList>
    </citation>
    <scope>NUCLEOTIDE SEQUENCE</scope>
    <source>
        <strain evidence="3">CIRM-BRFM 674</strain>
    </source>
</reference>
<sequence>MFLPPSPRSDLDEPREPQPPGRWQSYDDVRPNSRYKSAAQSQRTKGSRSRYQQRGVARNTRLSRDDLKDIADMTLDAIEAGAYFPPGADEPFDLRTKIKYTEDNTAYFSPDDEEIAGWAKADLGKSKASDTKIVMEEVSTLVGARNLHRMLGLHTEVQNRTIGVLNFASAKKAGGGFMNGAQAQEESIARTSTLYPSLITPVATQFYAHYVKDPDNQYYTHAMVYSPAVVLFRNDKGHFKNPIDVDILTSAAVNAGEIRQKLQWEEDMRVLRARVRAAEASREQQKAERRQREKEFREQRERKRQLMKEKAEERLKVEQEKKKAEEEEESRKPDNNPDGMEVDEDNKGTDVEMKDASKTPETQSEPDNAGLQLQQASPQDGSASSTSIPMDDSPTTLEQLPQDEINPWTTVTSQNPPGIFKHPDPAEIPLPITPPIQPEPSTSNLPRIPSPLPIPLTTLLAMADANIIAEMRERIGRLLFLFHKRGAGHLVLGAYGTGVFQNDVEVIAGIFYDLLVRPEGKFHNVFESVVFAILGASTIRDFRKVFKDAIVDDEEGGEKEDSDEVDEGHMQDGKVDDAGGSSEEPPKDDDRKSGKKDTKENIKKEIGSKHEKKPEAGGSKQSTLLKWLQPKNKKETSTQIPTQTSDVPHVDAVPAETTAKSDPEPEPTKKPSASNIPRSFKDENKRMPPAAPI</sequence>
<gene>
    <name evidence="3" type="ORF">BDN70DRAFT_879201</name>
</gene>
<feature type="compositionally biased region" description="Polar residues" evidence="1">
    <location>
        <begin position="34"/>
        <end position="52"/>
    </location>
</feature>
<dbReference type="AlphaFoldDB" id="A0A9P6D0V9"/>
<dbReference type="NCBIfam" id="TIGR02452">
    <property type="entry name" value="TIGR02452 family protein"/>
    <property type="match status" value="1"/>
</dbReference>
<dbReference type="Proteomes" id="UP000807469">
    <property type="component" value="Unassembled WGS sequence"/>
</dbReference>
<dbReference type="PANTHER" id="PTHR35596">
    <property type="entry name" value="DUF2263 DOMAIN-CONTAINING PROTEIN"/>
    <property type="match status" value="1"/>
</dbReference>
<protein>
    <recommendedName>
        <fullName evidence="2">Microbial-type PARG catalytic domain-containing protein</fullName>
    </recommendedName>
</protein>
<feature type="compositionally biased region" description="Basic and acidic residues" evidence="1">
    <location>
        <begin position="567"/>
        <end position="577"/>
    </location>
</feature>
<feature type="compositionally biased region" description="Basic and acidic residues" evidence="1">
    <location>
        <begin position="584"/>
        <end position="615"/>
    </location>
</feature>
<feature type="domain" description="Microbial-type PARG catalytic" evidence="2">
    <location>
        <begin position="71"/>
        <end position="234"/>
    </location>
</feature>
<feature type="compositionally biased region" description="Polar residues" evidence="1">
    <location>
        <begin position="637"/>
        <end position="646"/>
    </location>
</feature>
<evidence type="ECO:0000313" key="3">
    <source>
        <dbReference type="EMBL" id="KAF9479048.1"/>
    </source>
</evidence>
<feature type="compositionally biased region" description="Basic and acidic residues" evidence="1">
    <location>
        <begin position="277"/>
        <end position="335"/>
    </location>
</feature>
<feature type="region of interest" description="Disordered" evidence="1">
    <location>
        <begin position="1"/>
        <end position="59"/>
    </location>
</feature>
<dbReference type="PANTHER" id="PTHR35596:SF1">
    <property type="entry name" value="MICROBIAL-TYPE PARG CATALYTIC DOMAIN-CONTAINING PROTEIN"/>
    <property type="match status" value="1"/>
</dbReference>
<keyword evidence="4" id="KW-1185">Reference proteome</keyword>
<name>A0A9P6D0V9_9AGAR</name>
<dbReference type="Gene3D" id="3.40.220.10">
    <property type="entry name" value="Leucine Aminopeptidase, subunit E, domain 1"/>
    <property type="match status" value="2"/>
</dbReference>
<comment type="caution">
    <text evidence="3">The sequence shown here is derived from an EMBL/GenBank/DDBJ whole genome shotgun (WGS) entry which is preliminary data.</text>
</comment>
<evidence type="ECO:0000259" key="2">
    <source>
        <dbReference type="Pfam" id="PF10021"/>
    </source>
</evidence>
<organism evidence="3 4">
    <name type="scientific">Pholiota conissans</name>
    <dbReference type="NCBI Taxonomy" id="109636"/>
    <lineage>
        <taxon>Eukaryota</taxon>
        <taxon>Fungi</taxon>
        <taxon>Dikarya</taxon>
        <taxon>Basidiomycota</taxon>
        <taxon>Agaricomycotina</taxon>
        <taxon>Agaricomycetes</taxon>
        <taxon>Agaricomycetidae</taxon>
        <taxon>Agaricales</taxon>
        <taxon>Agaricineae</taxon>
        <taxon>Strophariaceae</taxon>
        <taxon>Pholiota</taxon>
    </lineage>
</organism>
<dbReference type="InterPro" id="IPR012664">
    <property type="entry name" value="CHP02452"/>
</dbReference>
<dbReference type="EMBL" id="MU155221">
    <property type="protein sequence ID" value="KAF9479048.1"/>
    <property type="molecule type" value="Genomic_DNA"/>
</dbReference>
<feature type="compositionally biased region" description="Basic and acidic residues" evidence="1">
    <location>
        <begin position="659"/>
        <end position="669"/>
    </location>
</feature>
<feature type="region of interest" description="Disordered" evidence="1">
    <location>
        <begin position="554"/>
        <end position="693"/>
    </location>
</feature>
<feature type="region of interest" description="Disordered" evidence="1">
    <location>
        <begin position="277"/>
        <end position="399"/>
    </location>
</feature>
<evidence type="ECO:0000256" key="1">
    <source>
        <dbReference type="SAM" id="MobiDB-lite"/>
    </source>
</evidence>
<dbReference type="InterPro" id="IPR019261">
    <property type="entry name" value="PARG_cat_microbial"/>
</dbReference>
<dbReference type="OrthoDB" id="9985428at2759"/>
<feature type="compositionally biased region" description="Basic and acidic residues" evidence="1">
    <location>
        <begin position="345"/>
        <end position="358"/>
    </location>
</feature>
<dbReference type="InterPro" id="IPR043472">
    <property type="entry name" value="Macro_dom-like"/>
</dbReference>
<dbReference type="CDD" id="cd14686">
    <property type="entry name" value="bZIP"/>
    <property type="match status" value="1"/>
</dbReference>
<accession>A0A9P6D0V9</accession>
<dbReference type="Pfam" id="PF10021">
    <property type="entry name" value="PARG_cat_microb"/>
    <property type="match status" value="1"/>
</dbReference>
<proteinExistence type="predicted"/>
<feature type="compositionally biased region" description="Acidic residues" evidence="1">
    <location>
        <begin position="554"/>
        <end position="566"/>
    </location>
</feature>
<feature type="compositionally biased region" description="Polar residues" evidence="1">
    <location>
        <begin position="359"/>
        <end position="399"/>
    </location>
</feature>
<evidence type="ECO:0000313" key="4">
    <source>
        <dbReference type="Proteomes" id="UP000807469"/>
    </source>
</evidence>